<evidence type="ECO:0000259" key="8">
    <source>
        <dbReference type="PROSITE" id="PS50113"/>
    </source>
</evidence>
<dbReference type="eggNOG" id="COG2201">
    <property type="taxonomic scope" value="Bacteria"/>
</dbReference>
<keyword evidence="3 11" id="KW-0489">Methyltransferase</keyword>
<feature type="active site" evidence="6">
    <location>
        <position position="42"/>
    </location>
</feature>
<feature type="compositionally biased region" description="Polar residues" evidence="7">
    <location>
        <begin position="657"/>
        <end position="668"/>
    </location>
</feature>
<keyword evidence="6 11" id="KW-0378">Hydrolase</keyword>
<evidence type="ECO:0000259" key="10">
    <source>
        <dbReference type="PROSITE" id="PS50123"/>
    </source>
</evidence>
<dbReference type="Pfam" id="PF03705">
    <property type="entry name" value="CheR_N"/>
    <property type="match status" value="1"/>
</dbReference>
<dbReference type="STRING" id="572477.Alvin_0752"/>
<evidence type="ECO:0000256" key="6">
    <source>
        <dbReference type="PROSITE-ProRule" id="PRU00050"/>
    </source>
</evidence>
<feature type="compositionally biased region" description="Basic and acidic residues" evidence="7">
    <location>
        <begin position="645"/>
        <end position="655"/>
    </location>
</feature>
<dbReference type="SUPFAM" id="SSF47757">
    <property type="entry name" value="Chemotaxis receptor methyltransferase CheR, N-terminal domain"/>
    <property type="match status" value="1"/>
</dbReference>
<dbReference type="eggNOG" id="COG1352">
    <property type="taxonomic scope" value="Bacteria"/>
</dbReference>
<keyword evidence="12" id="KW-1185">Reference proteome</keyword>
<reference evidence="11 12" key="1">
    <citation type="journal article" date="2011" name="Stand. Genomic Sci.">
        <title>Complete genome sequence of Allochromatium vinosum DSM 180(T).</title>
        <authorList>
            <person name="Weissgerber T."/>
            <person name="Zigann R."/>
            <person name="Bruce D."/>
            <person name="Chang Y.J."/>
            <person name="Detter J.C."/>
            <person name="Han C."/>
            <person name="Hauser L."/>
            <person name="Jeffries C.D."/>
            <person name="Land M."/>
            <person name="Munk A.C."/>
            <person name="Tapia R."/>
            <person name="Dahl C."/>
        </authorList>
    </citation>
    <scope>NUCLEOTIDE SEQUENCE [LARGE SCALE GENOMIC DNA]</scope>
    <source>
        <strain evidence="12">ATCC 17899 / DSM 180 / NBRC 103801 / NCIMB 10441 / D</strain>
    </source>
</reference>
<dbReference type="InterPro" id="IPR029063">
    <property type="entry name" value="SAM-dependent_MTases_sf"/>
</dbReference>
<evidence type="ECO:0000256" key="3">
    <source>
        <dbReference type="ARBA" id="ARBA00022603"/>
    </source>
</evidence>
<evidence type="ECO:0000256" key="4">
    <source>
        <dbReference type="ARBA" id="ARBA00022679"/>
    </source>
</evidence>
<dbReference type="InterPro" id="IPR035909">
    <property type="entry name" value="CheB_C"/>
</dbReference>
<dbReference type="GO" id="GO:0032259">
    <property type="term" value="P:methylation"/>
    <property type="evidence" value="ECO:0007669"/>
    <property type="project" value="UniProtKB-KW"/>
</dbReference>
<dbReference type="PROSITE" id="PS50123">
    <property type="entry name" value="CHER"/>
    <property type="match status" value="1"/>
</dbReference>
<evidence type="ECO:0000256" key="2">
    <source>
        <dbReference type="ARBA" id="ARBA00012534"/>
    </source>
</evidence>
<dbReference type="InterPro" id="IPR022641">
    <property type="entry name" value="CheR_N"/>
</dbReference>
<dbReference type="SUPFAM" id="SSF53335">
    <property type="entry name" value="S-adenosyl-L-methionine-dependent methyltransferases"/>
    <property type="match status" value="1"/>
</dbReference>
<dbReference type="InterPro" id="IPR000673">
    <property type="entry name" value="Sig_transdc_resp-reg_Me-estase"/>
</dbReference>
<dbReference type="GO" id="GO:0008984">
    <property type="term" value="F:protein-glutamate methylesterase activity"/>
    <property type="evidence" value="ECO:0007669"/>
    <property type="project" value="InterPro"/>
</dbReference>
<name>D3RQ94_ALLVD</name>
<dbReference type="Gene3D" id="3.40.50.150">
    <property type="entry name" value="Vaccinia Virus protein VP39"/>
    <property type="match status" value="1"/>
</dbReference>
<evidence type="ECO:0000313" key="11">
    <source>
        <dbReference type="EMBL" id="ADC61699.1"/>
    </source>
</evidence>
<dbReference type="InterPro" id="IPR000700">
    <property type="entry name" value="PAS-assoc_C"/>
</dbReference>
<evidence type="ECO:0000256" key="7">
    <source>
        <dbReference type="SAM" id="MobiDB-lite"/>
    </source>
</evidence>
<feature type="compositionally biased region" description="Polar residues" evidence="7">
    <location>
        <begin position="676"/>
        <end position="692"/>
    </location>
</feature>
<feature type="domain" description="CheB-type methylesterase" evidence="9">
    <location>
        <begin position="9"/>
        <end position="192"/>
    </location>
</feature>
<dbReference type="PANTHER" id="PTHR24422:SF27">
    <property type="entry name" value="PROTEIN-GLUTAMATE O-METHYLTRANSFERASE"/>
    <property type="match status" value="1"/>
</dbReference>
<dbReference type="InterPro" id="IPR036804">
    <property type="entry name" value="CheR_N_sf"/>
</dbReference>
<accession>D3RQ94</accession>
<gene>
    <name evidence="11" type="ordered locus">Alvin_0752</name>
</gene>
<proteinExistence type="predicted"/>
<dbReference type="EC" id="2.1.1.80" evidence="2"/>
<dbReference type="Proteomes" id="UP000001441">
    <property type="component" value="Chromosome"/>
</dbReference>
<dbReference type="Gene3D" id="1.10.155.10">
    <property type="entry name" value="Chemotaxis receptor methyltransferase CheR, N-terminal domain"/>
    <property type="match status" value="1"/>
</dbReference>
<dbReference type="SMART" id="SM00138">
    <property type="entry name" value="MeTrc"/>
    <property type="match status" value="1"/>
</dbReference>
<dbReference type="Pfam" id="PF01339">
    <property type="entry name" value="CheB_methylest"/>
    <property type="match status" value="1"/>
</dbReference>
<evidence type="ECO:0000313" key="12">
    <source>
        <dbReference type="Proteomes" id="UP000001441"/>
    </source>
</evidence>
<dbReference type="AlphaFoldDB" id="D3RQ94"/>
<dbReference type="Gene3D" id="3.30.450.20">
    <property type="entry name" value="PAS domain"/>
    <property type="match status" value="1"/>
</dbReference>
<dbReference type="PROSITE" id="PS50113">
    <property type="entry name" value="PAC"/>
    <property type="match status" value="1"/>
</dbReference>
<dbReference type="EMBL" id="CP001896">
    <property type="protein sequence ID" value="ADC61699.1"/>
    <property type="molecule type" value="Genomic_DNA"/>
</dbReference>
<feature type="domain" description="PAC" evidence="8">
    <location>
        <begin position="792"/>
        <end position="843"/>
    </location>
</feature>
<dbReference type="SUPFAM" id="SSF52738">
    <property type="entry name" value="Methylesterase CheB, C-terminal domain"/>
    <property type="match status" value="1"/>
</dbReference>
<sequence>MSVRAVAPIVGIGASAGGLEDLDRFFGQVPPDSGLSFVVVLHLDPAHKGHLAERLQRCTTLQVEQVDESVRVSPDHVYLIAPNTGLSLRQGVLHRVGPAPMHGQHLPIDVFFRSLAQDRQEHSIGLVLSGMGRDGTLGLCAIKDAGGLTLVQDPAEARFDDMPRSAIAAGLADIVAPAEDLYGQLQACLRQARPPRPQRAVPPPSAMPDDLDTVIILLRNHTGHDFSLYKRSTLQRRVERRQRLHQLDEIAHYVRYLQDNPLEREQLFKEFLIGVTSFFRDPAAWDHLRDVVIPELLERRPSGAQIRAWVAGCSTGEEAYSLGIVFREAIERLSPPQSHSLQIFATDLDPVAIARARQGFYPLSIAADVSPERLQRFFTQENGSGYRIGKEVRELVIFAEQNVIQDPPFTRIDLIICRNLLIYMKMELQRQLLSLFHYSLNPGAVLFLGSAETVSGSGECFHTLDSKWRFFRRETPSLGQAPMHFNFPTLKALPANTATMTEGTQPIDLKALLNQVLLERVTPVTILANPHGEILYTTGRTGQYLEPPVGHASLNLFVMAREGLREVLPGLCRQAQKQPEGEPVLQRSVHVRTNGSFQWVDVAVHDLRDPAPLRGMLLVVFNEAPEPATKRRRTHRSGTAQPSAPEEREIQRLREALQSTREQMQTSQEELKSANEELQSTNEELQSTNEELTTSKEEMQSLNEELQTVNIELQAKVDDLSRVNDDMKNLLDSTEIATLFLEEDLRIRRFTSQAAKLINLIPGDVGRPVTQIASELLYPELAQDVAEVLRTLVFSEKLIGTQDGRWFNARILPYSTLDNRIDGVVVTLVDMTKAKRLENELRQALKELSRLAGVSATDQGGDAATNPPKHDDPSAVADA</sequence>
<dbReference type="Pfam" id="PF01739">
    <property type="entry name" value="CheR"/>
    <property type="match status" value="1"/>
</dbReference>
<keyword evidence="5" id="KW-0949">S-adenosyl-L-methionine</keyword>
<dbReference type="InterPro" id="IPR050903">
    <property type="entry name" value="Bact_Chemotaxis_MeTrfase"/>
</dbReference>
<dbReference type="InterPro" id="IPR035965">
    <property type="entry name" value="PAS-like_dom_sf"/>
</dbReference>
<evidence type="ECO:0000256" key="1">
    <source>
        <dbReference type="ARBA" id="ARBA00001541"/>
    </source>
</evidence>
<feature type="region of interest" description="Disordered" evidence="7">
    <location>
        <begin position="856"/>
        <end position="879"/>
    </location>
</feature>
<feature type="region of interest" description="Disordered" evidence="7">
    <location>
        <begin position="627"/>
        <end position="692"/>
    </location>
</feature>
<comment type="catalytic activity">
    <reaction evidence="1">
        <text>L-glutamyl-[protein] + S-adenosyl-L-methionine = [protein]-L-glutamate 5-O-methyl ester + S-adenosyl-L-homocysteine</text>
        <dbReference type="Rhea" id="RHEA:24452"/>
        <dbReference type="Rhea" id="RHEA-COMP:10208"/>
        <dbReference type="Rhea" id="RHEA-COMP:10311"/>
        <dbReference type="ChEBI" id="CHEBI:29973"/>
        <dbReference type="ChEBI" id="CHEBI:57856"/>
        <dbReference type="ChEBI" id="CHEBI:59789"/>
        <dbReference type="ChEBI" id="CHEBI:82795"/>
        <dbReference type="EC" id="2.1.1.80"/>
    </reaction>
</comment>
<keyword evidence="4 11" id="KW-0808">Transferase</keyword>
<dbReference type="PROSITE" id="PS50122">
    <property type="entry name" value="CHEB"/>
    <property type="match status" value="1"/>
</dbReference>
<dbReference type="PRINTS" id="PR00996">
    <property type="entry name" value="CHERMTFRASE"/>
</dbReference>
<dbReference type="GO" id="GO:0008983">
    <property type="term" value="F:protein-glutamate O-methyltransferase activity"/>
    <property type="evidence" value="ECO:0007669"/>
    <property type="project" value="UniProtKB-EC"/>
</dbReference>
<dbReference type="Gene3D" id="3.40.50.180">
    <property type="entry name" value="Methylesterase CheB, C-terminal domain"/>
    <property type="match status" value="1"/>
</dbReference>
<evidence type="ECO:0000259" key="9">
    <source>
        <dbReference type="PROSITE" id="PS50122"/>
    </source>
</evidence>
<keyword evidence="6" id="KW-0145">Chemotaxis</keyword>
<dbReference type="PANTHER" id="PTHR24422">
    <property type="entry name" value="CHEMOTAXIS PROTEIN METHYLTRANSFERASE"/>
    <property type="match status" value="1"/>
</dbReference>
<dbReference type="HOGENOM" id="CLU_000892_0_2_6"/>
<organism evidence="11 12">
    <name type="scientific">Allochromatium vinosum (strain ATCC 17899 / DSM 180 / NBRC 103801 / NCIMB 10441 / D)</name>
    <name type="common">Chromatium vinosum</name>
    <dbReference type="NCBI Taxonomy" id="572477"/>
    <lineage>
        <taxon>Bacteria</taxon>
        <taxon>Pseudomonadati</taxon>
        <taxon>Pseudomonadota</taxon>
        <taxon>Gammaproteobacteria</taxon>
        <taxon>Chromatiales</taxon>
        <taxon>Chromatiaceae</taxon>
        <taxon>Allochromatium</taxon>
    </lineage>
</organism>
<dbReference type="OrthoDB" id="9816309at2"/>
<dbReference type="GO" id="GO:0005737">
    <property type="term" value="C:cytoplasm"/>
    <property type="evidence" value="ECO:0007669"/>
    <property type="project" value="InterPro"/>
</dbReference>
<dbReference type="KEGG" id="alv:Alvin_0752"/>
<dbReference type="RefSeq" id="WP_012969975.1">
    <property type="nucleotide sequence ID" value="NC_013851.1"/>
</dbReference>
<protein>
    <recommendedName>
        <fullName evidence="2">protein-glutamate O-methyltransferase</fullName>
        <ecNumber evidence="2">2.1.1.80</ecNumber>
    </recommendedName>
</protein>
<dbReference type="InterPro" id="IPR022642">
    <property type="entry name" value="CheR_C"/>
</dbReference>
<feature type="active site" evidence="6">
    <location>
        <position position="15"/>
    </location>
</feature>
<dbReference type="SUPFAM" id="SSF55785">
    <property type="entry name" value="PYP-like sensor domain (PAS domain)"/>
    <property type="match status" value="1"/>
</dbReference>
<dbReference type="GO" id="GO:0000156">
    <property type="term" value="F:phosphorelay response regulator activity"/>
    <property type="evidence" value="ECO:0007669"/>
    <property type="project" value="InterPro"/>
</dbReference>
<evidence type="ECO:0000256" key="5">
    <source>
        <dbReference type="ARBA" id="ARBA00022691"/>
    </source>
</evidence>
<feature type="active site" evidence="6">
    <location>
        <position position="134"/>
    </location>
</feature>
<dbReference type="GO" id="GO:0006935">
    <property type="term" value="P:chemotaxis"/>
    <property type="evidence" value="ECO:0007669"/>
    <property type="project" value="UniProtKB-UniRule"/>
</dbReference>
<dbReference type="InterPro" id="IPR000780">
    <property type="entry name" value="CheR_MeTrfase"/>
</dbReference>
<dbReference type="eggNOG" id="COG0419">
    <property type="taxonomic scope" value="Bacteria"/>
</dbReference>
<dbReference type="CDD" id="cd16434">
    <property type="entry name" value="CheB-CheR_fusion"/>
    <property type="match status" value="1"/>
</dbReference>
<dbReference type="Pfam" id="PF13596">
    <property type="entry name" value="PAS_10"/>
    <property type="match status" value="1"/>
</dbReference>
<feature type="domain" description="CheR-type methyltransferase" evidence="10">
    <location>
        <begin position="199"/>
        <end position="474"/>
    </location>
</feature>